<sequence length="134" mass="14776">MQTTYCHNNMPQSDPIQAVATTRDAMNILSRLPNKQLVVIVSSKHCRPCDVYKATLAQFLVDNPNYTPAFSICTVDETTQASAPDFIPKQLSIRQVPTTLIASLSNGQVVWKQVSVGPLDVRGIQQLCGFLGLW</sequence>
<evidence type="ECO:0000313" key="1">
    <source>
        <dbReference type="EMBL" id="OAG29079.1"/>
    </source>
</evidence>
<dbReference type="GeneID" id="93647568"/>
<dbReference type="VEuPathDB" id="MicrosporidiaDB:NEDG_01218"/>
<accession>A0A177EDK8</accession>
<reference evidence="1 2" key="1">
    <citation type="submission" date="2016-02" db="EMBL/GenBank/DDBJ databases">
        <title>Discovery of a natural microsporidian pathogen with a broad tissue tropism in Caenorhabditis elegans.</title>
        <authorList>
            <person name="Luallen R.J."/>
            <person name="Reinke A.W."/>
            <person name="Tong L."/>
            <person name="Botts M.R."/>
            <person name="Felix M.-A."/>
            <person name="Troemel E.R."/>
        </authorList>
    </citation>
    <scope>NUCLEOTIDE SEQUENCE [LARGE SCALE GENOMIC DNA]</scope>
    <source>
        <strain evidence="1 2">JUm2807</strain>
    </source>
</reference>
<evidence type="ECO:0008006" key="3">
    <source>
        <dbReference type="Google" id="ProtNLM"/>
    </source>
</evidence>
<dbReference type="InterPro" id="IPR036249">
    <property type="entry name" value="Thioredoxin-like_sf"/>
</dbReference>
<keyword evidence="2" id="KW-1185">Reference proteome</keyword>
<dbReference type="AlphaFoldDB" id="A0A177EDK8"/>
<protein>
    <recommendedName>
        <fullName evidence="3">Thioredoxin domain-containing protein</fullName>
    </recommendedName>
</protein>
<dbReference type="Gene3D" id="3.40.30.10">
    <property type="entry name" value="Glutaredoxin"/>
    <property type="match status" value="1"/>
</dbReference>
<proteinExistence type="predicted"/>
<dbReference type="RefSeq" id="XP_067543824.1">
    <property type="nucleotide sequence ID" value="XM_067688636.1"/>
</dbReference>
<dbReference type="SUPFAM" id="SSF52833">
    <property type="entry name" value="Thioredoxin-like"/>
    <property type="match status" value="1"/>
</dbReference>
<name>A0A177EDK8_9MICR</name>
<evidence type="ECO:0000313" key="2">
    <source>
        <dbReference type="Proteomes" id="UP000185944"/>
    </source>
</evidence>
<organism evidence="1 2">
    <name type="scientific">Nematocida displodere</name>
    <dbReference type="NCBI Taxonomy" id="1805483"/>
    <lineage>
        <taxon>Eukaryota</taxon>
        <taxon>Fungi</taxon>
        <taxon>Fungi incertae sedis</taxon>
        <taxon>Microsporidia</taxon>
        <taxon>Nematocida</taxon>
    </lineage>
</organism>
<comment type="caution">
    <text evidence="1">The sequence shown here is derived from an EMBL/GenBank/DDBJ whole genome shotgun (WGS) entry which is preliminary data.</text>
</comment>
<gene>
    <name evidence="1" type="ORF">NEDG_01218</name>
</gene>
<dbReference type="EMBL" id="LTDL01000042">
    <property type="protein sequence ID" value="OAG29079.1"/>
    <property type="molecule type" value="Genomic_DNA"/>
</dbReference>
<dbReference type="Proteomes" id="UP000185944">
    <property type="component" value="Unassembled WGS sequence"/>
</dbReference>